<name>A0A8T1E0B5_9STRA</name>
<dbReference type="AlphaFoldDB" id="A0A8T1E0B5"/>
<reference evidence="1" key="1">
    <citation type="submission" date="2018-10" db="EMBL/GenBank/DDBJ databases">
        <title>Effector identification in a new, highly contiguous assembly of the strawberry crown rot pathogen Phytophthora cactorum.</title>
        <authorList>
            <person name="Armitage A.D."/>
            <person name="Nellist C.F."/>
            <person name="Bates H."/>
            <person name="Vickerstaff R.J."/>
            <person name="Harrison R.J."/>
        </authorList>
    </citation>
    <scope>NUCLEOTIDE SEQUENCE</scope>
    <source>
        <strain evidence="1">4040</strain>
    </source>
</reference>
<accession>A0A8T1E0B5</accession>
<protein>
    <submittedName>
        <fullName evidence="1">Uncharacterized protein</fullName>
    </submittedName>
</protein>
<comment type="caution">
    <text evidence="1">The sequence shown here is derived from an EMBL/GenBank/DDBJ whole genome shotgun (WGS) entry which is preliminary data.</text>
</comment>
<sequence>MLPTFSFGAAVFAKTKRVGSIDRCFDGFGQMGRPQLTTCHTVGSVVVLEVMMLLRTELPHLVSDLRQPAPSFGRTHS</sequence>
<organism evidence="1 2">
    <name type="scientific">Phytophthora cactorum</name>
    <dbReference type="NCBI Taxonomy" id="29920"/>
    <lineage>
        <taxon>Eukaryota</taxon>
        <taxon>Sar</taxon>
        <taxon>Stramenopiles</taxon>
        <taxon>Oomycota</taxon>
        <taxon>Peronosporomycetes</taxon>
        <taxon>Peronosporales</taxon>
        <taxon>Peronosporaceae</taxon>
        <taxon>Phytophthora</taxon>
    </lineage>
</organism>
<dbReference type="Proteomes" id="UP000736787">
    <property type="component" value="Unassembled WGS sequence"/>
</dbReference>
<evidence type="ECO:0000313" key="1">
    <source>
        <dbReference type="EMBL" id="KAG2945001.1"/>
    </source>
</evidence>
<dbReference type="EMBL" id="RCMK01000195">
    <property type="protein sequence ID" value="KAG2945001.1"/>
    <property type="molecule type" value="Genomic_DNA"/>
</dbReference>
<proteinExistence type="predicted"/>
<evidence type="ECO:0000313" key="2">
    <source>
        <dbReference type="Proteomes" id="UP000736787"/>
    </source>
</evidence>
<gene>
    <name evidence="1" type="ORF">PC117_g8813</name>
</gene>